<comment type="caution">
    <text evidence="1">The sequence shown here is derived from an EMBL/GenBank/DDBJ whole genome shotgun (WGS) entry which is preliminary data.</text>
</comment>
<proteinExistence type="predicted"/>
<evidence type="ECO:0000313" key="1">
    <source>
        <dbReference type="EMBL" id="KAA1251668.1"/>
    </source>
</evidence>
<organism evidence="1 2">
    <name type="scientific">Mycobacterium simiae</name>
    <name type="common">Mycobacterium habana</name>
    <dbReference type="NCBI Taxonomy" id="1784"/>
    <lineage>
        <taxon>Bacteria</taxon>
        <taxon>Bacillati</taxon>
        <taxon>Actinomycetota</taxon>
        <taxon>Actinomycetes</taxon>
        <taxon>Mycobacteriales</taxon>
        <taxon>Mycobacteriaceae</taxon>
        <taxon>Mycobacterium</taxon>
        <taxon>Mycobacterium simiae complex</taxon>
    </lineage>
</organism>
<dbReference type="InterPro" id="IPR005134">
    <property type="entry name" value="UPF0114"/>
</dbReference>
<accession>A0A5B1BS62</accession>
<evidence type="ECO:0000313" key="2">
    <source>
        <dbReference type="Proteomes" id="UP000324701"/>
    </source>
</evidence>
<keyword evidence="2" id="KW-1185">Reference proteome</keyword>
<reference evidence="1 2" key="1">
    <citation type="submission" date="2019-09" db="EMBL/GenBank/DDBJ databases">
        <title>Report of infection by Mycobacterium simiae a patient suffering from pulmonary tuberculosis.</title>
        <authorList>
            <person name="Mohanty P.S."/>
            <person name="Bansal A.K."/>
            <person name="Singh H."/>
            <person name="Sharma S."/>
            <person name="Patil S.A."/>
            <person name="Upadhaya P."/>
            <person name="Singh P.K."/>
            <person name="Kumar D."/>
            <person name="Kumar S."/>
            <person name="Singh R.K."/>
            <person name="Chaudhary B."/>
        </authorList>
    </citation>
    <scope>NUCLEOTIDE SEQUENCE [LARGE SCALE GENOMIC DNA]</scope>
    <source>
        <strain evidence="1 2">JAL-560-SIM</strain>
    </source>
</reference>
<dbReference type="AlphaFoldDB" id="A0A5B1BS62"/>
<dbReference type="Proteomes" id="UP000324701">
    <property type="component" value="Unassembled WGS sequence"/>
</dbReference>
<protein>
    <submittedName>
        <fullName evidence="1">YqhA family protein</fullName>
    </submittedName>
</protein>
<dbReference type="Pfam" id="PF03350">
    <property type="entry name" value="UPF0114"/>
    <property type="match status" value="1"/>
</dbReference>
<dbReference type="RefSeq" id="WP_149652576.1">
    <property type="nucleotide sequence ID" value="NZ_VTZN01000010.1"/>
</dbReference>
<dbReference type="OrthoDB" id="511404at2"/>
<dbReference type="EMBL" id="VTZN01000010">
    <property type="protein sequence ID" value="KAA1251668.1"/>
    <property type="molecule type" value="Genomic_DNA"/>
</dbReference>
<name>A0A5B1BS62_MYCSI</name>
<sequence>MVAVGGGFLGDHPARSRGPVLGGDGATHWALGLFELFVADLHLPEWLTVHNLGDLKRPIIQVLVVVIVIKFVERMLMTGALDTLYYGAATAVVTHLPCVVHSLRRAAGLTSRRTCVRRTSCLRPTSRRSRACGLGAELAA</sequence>
<gene>
    <name evidence="1" type="ORF">F0Q45_03240</name>
</gene>